<dbReference type="InterPro" id="IPR002347">
    <property type="entry name" value="SDR_fam"/>
</dbReference>
<comment type="similarity">
    <text evidence="1 3">Belongs to the short-chain dehydrogenases/reductases (SDR) family.</text>
</comment>
<evidence type="ECO:0000313" key="6">
    <source>
        <dbReference type="Proteomes" id="UP000006764"/>
    </source>
</evidence>
<dbReference type="HOGENOM" id="CLU_010194_2_1_6"/>
<gene>
    <name evidence="5" type="ORF">S7S_15290</name>
</gene>
<reference evidence="5 6" key="1">
    <citation type="journal article" date="2012" name="J. Bacteriol.">
        <title>Genome sequence of an alkane-degrading bacterium, Alcanivorax pacificus type strain W11-5, isolated from deep sea sediment.</title>
        <authorList>
            <person name="Lai Q."/>
            <person name="Shao Z."/>
        </authorList>
    </citation>
    <scope>NUCLEOTIDE SEQUENCE [LARGE SCALE GENOMIC DNA]</scope>
    <source>
        <strain evidence="5 6">W11-5</strain>
    </source>
</reference>
<dbReference type="STRING" id="391936.S7S_15290"/>
<feature type="domain" description="Ketoreductase" evidence="4">
    <location>
        <begin position="3"/>
        <end position="180"/>
    </location>
</feature>
<dbReference type="GO" id="GO:0016491">
    <property type="term" value="F:oxidoreductase activity"/>
    <property type="evidence" value="ECO:0007669"/>
    <property type="project" value="UniProtKB-KW"/>
</dbReference>
<evidence type="ECO:0000256" key="2">
    <source>
        <dbReference type="ARBA" id="ARBA00023002"/>
    </source>
</evidence>
<dbReference type="InterPro" id="IPR036291">
    <property type="entry name" value="NAD(P)-bd_dom_sf"/>
</dbReference>
<organism evidence="5 6">
    <name type="scientific">Isoalcanivorax pacificus W11-5</name>
    <dbReference type="NCBI Taxonomy" id="391936"/>
    <lineage>
        <taxon>Bacteria</taxon>
        <taxon>Pseudomonadati</taxon>
        <taxon>Pseudomonadota</taxon>
        <taxon>Gammaproteobacteria</taxon>
        <taxon>Oceanospirillales</taxon>
        <taxon>Alcanivoracaceae</taxon>
        <taxon>Isoalcanivorax</taxon>
    </lineage>
</organism>
<dbReference type="RefSeq" id="WP_008733555.1">
    <property type="nucleotide sequence ID" value="NZ_CP004387.1"/>
</dbReference>
<keyword evidence="2" id="KW-0560">Oxidoreductase</keyword>
<dbReference type="Pfam" id="PF00106">
    <property type="entry name" value="adh_short"/>
    <property type="match status" value="1"/>
</dbReference>
<dbReference type="PANTHER" id="PTHR44196:SF1">
    <property type="entry name" value="DEHYDROGENASE_REDUCTASE SDR FAMILY MEMBER 7B"/>
    <property type="match status" value="1"/>
</dbReference>
<dbReference type="Proteomes" id="UP000006764">
    <property type="component" value="Chromosome"/>
</dbReference>
<dbReference type="InterPro" id="IPR057326">
    <property type="entry name" value="KR_dom"/>
</dbReference>
<dbReference type="SMART" id="SM00822">
    <property type="entry name" value="PKS_KR"/>
    <property type="match status" value="1"/>
</dbReference>
<evidence type="ECO:0000256" key="3">
    <source>
        <dbReference type="RuleBase" id="RU000363"/>
    </source>
</evidence>
<sequence>MSNSILITGAASGIGLATAQLFHQKGWRVGLLDINQRDLARIAGGLPDASGAPAWHRALDVSDSEAAQAAVDDFARDHGLRVLFNCAGILRTGHFEDLPLDEHEQTLRINVLGLITMTRAALPWLKQAERPVVINMSSASAVHGIPHLASYSASKFAVRGLTEALNLEWRALGIHVCDLMPPFVNTPMLSQQAFIPPVLRKLGVNMGPEKVARAAWHAVESKAVHHAIGLQFNGLVTMEKLAPKAVTRQLIGWLSR</sequence>
<keyword evidence="6" id="KW-1185">Reference proteome</keyword>
<dbReference type="GO" id="GO:0016020">
    <property type="term" value="C:membrane"/>
    <property type="evidence" value="ECO:0007669"/>
    <property type="project" value="TreeGrafter"/>
</dbReference>
<accession>A0A0B4XRU1</accession>
<dbReference type="SUPFAM" id="SSF51735">
    <property type="entry name" value="NAD(P)-binding Rossmann-fold domains"/>
    <property type="match status" value="1"/>
</dbReference>
<proteinExistence type="inferred from homology"/>
<evidence type="ECO:0000256" key="1">
    <source>
        <dbReference type="ARBA" id="ARBA00006484"/>
    </source>
</evidence>
<evidence type="ECO:0000259" key="4">
    <source>
        <dbReference type="SMART" id="SM00822"/>
    </source>
</evidence>
<evidence type="ECO:0000313" key="5">
    <source>
        <dbReference type="EMBL" id="AJD49470.1"/>
    </source>
</evidence>
<dbReference type="AlphaFoldDB" id="A0A0B4XRU1"/>
<protein>
    <submittedName>
        <fullName evidence="5">Short chain dehydrogenase</fullName>
    </submittedName>
</protein>
<dbReference type="KEGG" id="apac:S7S_15290"/>
<dbReference type="PRINTS" id="PR00080">
    <property type="entry name" value="SDRFAMILY"/>
</dbReference>
<dbReference type="OrthoDB" id="7301144at2"/>
<dbReference type="EMBL" id="CP004387">
    <property type="protein sequence ID" value="AJD49470.1"/>
    <property type="molecule type" value="Genomic_DNA"/>
</dbReference>
<name>A0A0B4XRU1_9GAMM</name>
<dbReference type="Gene3D" id="3.40.50.720">
    <property type="entry name" value="NAD(P)-binding Rossmann-like Domain"/>
    <property type="match status" value="1"/>
</dbReference>
<dbReference type="NCBIfam" id="NF006123">
    <property type="entry name" value="PRK08267.1"/>
    <property type="match status" value="1"/>
</dbReference>
<dbReference type="PRINTS" id="PR00081">
    <property type="entry name" value="GDHRDH"/>
</dbReference>
<dbReference type="PANTHER" id="PTHR44196">
    <property type="entry name" value="DEHYDROGENASE/REDUCTASE SDR FAMILY MEMBER 7B"/>
    <property type="match status" value="1"/>
</dbReference>